<dbReference type="GO" id="GO:0005634">
    <property type="term" value="C:nucleus"/>
    <property type="evidence" value="ECO:0007669"/>
    <property type="project" value="UniProtKB-SubCell"/>
</dbReference>
<dbReference type="STRING" id="578462.A0A0L0RZ28"/>
<dbReference type="GO" id="GO:0017148">
    <property type="term" value="P:negative regulation of translation"/>
    <property type="evidence" value="ECO:0007669"/>
    <property type="project" value="InterPro"/>
</dbReference>
<evidence type="ECO:0000313" key="16">
    <source>
        <dbReference type="Proteomes" id="UP000054350"/>
    </source>
</evidence>
<dbReference type="InterPro" id="IPR038535">
    <property type="entry name" value="CNOT1_TTP_bind_sf"/>
</dbReference>
<evidence type="ECO:0000256" key="7">
    <source>
        <dbReference type="ARBA" id="ARBA00074459"/>
    </source>
</evidence>
<keyword evidence="3" id="KW-0805">Transcription regulation</keyword>
<reference evidence="16" key="2">
    <citation type="submission" date="2009-11" db="EMBL/GenBank/DDBJ databases">
        <title>The Genome Sequence of Allomyces macrogynus strain ATCC 38327.</title>
        <authorList>
            <consortium name="The Broad Institute Genome Sequencing Platform"/>
            <person name="Russ C."/>
            <person name="Cuomo C."/>
            <person name="Shea T."/>
            <person name="Young S.K."/>
            <person name="Zeng Q."/>
            <person name="Koehrsen M."/>
            <person name="Haas B."/>
            <person name="Borodovsky M."/>
            <person name="Guigo R."/>
            <person name="Alvarado L."/>
            <person name="Berlin A."/>
            <person name="Borenstein D."/>
            <person name="Chen Z."/>
            <person name="Engels R."/>
            <person name="Freedman E."/>
            <person name="Gellesch M."/>
            <person name="Goldberg J."/>
            <person name="Griggs A."/>
            <person name="Gujja S."/>
            <person name="Heiman D."/>
            <person name="Hepburn T."/>
            <person name="Howarth C."/>
            <person name="Jen D."/>
            <person name="Larson L."/>
            <person name="Lewis B."/>
            <person name="Mehta T."/>
            <person name="Park D."/>
            <person name="Pearson M."/>
            <person name="Roberts A."/>
            <person name="Saif S."/>
            <person name="Shenoy N."/>
            <person name="Sisk P."/>
            <person name="Stolte C."/>
            <person name="Sykes S."/>
            <person name="Walk T."/>
            <person name="White J."/>
            <person name="Yandava C."/>
            <person name="Burger G."/>
            <person name="Gray M.W."/>
            <person name="Holland P.W.H."/>
            <person name="King N."/>
            <person name="Lang F.B.F."/>
            <person name="Roger A.J."/>
            <person name="Ruiz-Trillo I."/>
            <person name="Lander E."/>
            <person name="Nusbaum C."/>
        </authorList>
    </citation>
    <scope>NUCLEOTIDE SEQUENCE [LARGE SCALE GENOMIC DNA]</scope>
    <source>
        <strain evidence="16">ATCC 38327</strain>
    </source>
</reference>
<feature type="region of interest" description="Disordered" evidence="8">
    <location>
        <begin position="23"/>
        <end position="65"/>
    </location>
</feature>
<evidence type="ECO:0000256" key="3">
    <source>
        <dbReference type="ARBA" id="ARBA00023015"/>
    </source>
</evidence>
<dbReference type="InterPro" id="IPR024557">
    <property type="entry name" value="CNOT1_dom_4"/>
</dbReference>
<evidence type="ECO:0000313" key="15">
    <source>
        <dbReference type="EMBL" id="KNE55662.1"/>
    </source>
</evidence>
<keyword evidence="4" id="KW-0804">Transcription</keyword>
<feature type="compositionally biased region" description="Pro residues" evidence="8">
    <location>
        <begin position="126"/>
        <end position="140"/>
    </location>
</feature>
<evidence type="ECO:0000259" key="12">
    <source>
        <dbReference type="Pfam" id="PF16417"/>
    </source>
</evidence>
<feature type="compositionally biased region" description="Basic and acidic residues" evidence="8">
    <location>
        <begin position="2073"/>
        <end position="2084"/>
    </location>
</feature>
<evidence type="ECO:0000256" key="1">
    <source>
        <dbReference type="ARBA" id="ARBA00004123"/>
    </source>
</evidence>
<dbReference type="Gene3D" id="1.25.40.800">
    <property type="match status" value="1"/>
</dbReference>
<sequence length="2462" mass="264235">MVRWSHRWGPAAAWEARLRSCRAEQRPRRRGHGTPPAWPARPQRRRRRHIGRTTHARCTAPTGRRHLLHSTARAQPAPVLRVAHKPAASAARRPRYTAGRDASPHGLTRPWPPFPLSAHASTVALPLPPPPHAPPPPPPSGHVNPAALHHPNTILPPHPLAPSAVPLALLARLLPLALRADDATLSAPPPPPRFLPPGAVQHAPIEPASPAHARESVLDLADRAQLHAPLALDTLGVLLRLLLAGAPQAQTDPAAALVAGVVRRAVAVAAHDAWWSALAHALPRVLAAANAAPDHAIPAAIAGEGAPPAAAFVQALLALPVLAEHERFVLALLVAEAAGPADAPYPRALAIDHAAQRVAAYTAFRASLPASATALLDAHVARLVAAAADPRLAPAAAAPSLSPSSTTLAGMASSSSPHGGAAAGDHDIVADFLRKAGYNVLATPDLFLRVLAAHLGSPAAATAALQDPLAVGLALGVMAMTHTNMDLNAPVAAPWTPLVAEARPRRSTWDLDVFVHAVVATAPDLDWTQAIRALDSPTVRITDLVGLKMLVDAHRKATRTKKFPVHVLFEPWRHPVAQYTLLAQAVSAPPDTLNFAEYPDLTRIVPNEELAIAAAGTARAPITALPNRALNTLDVLATFVHLLRHDACRADVAQFLVNASVQAPELLLLGLVQLETPWDPVHADRVAVLTGEFLLGRPTAPFVLPRLWALNPTVVITRMVELHAEDPARLGRLLDVIHDLKALGEVLTRAPFAFTLDLAALASRREYLHLEKWVQDMFRDHRVAFATAAVEYLQAKLAAPASTAPEGAQQPAVAPLSPEVTAVLMAALTAQAASLPADVAEAIAALAVATKTESGFMRHVEDQVIRLFDLYYKTELALPDFLAHLAALKAATHDPAAQDVYQCAVTTIMEETKFVASYPERNLYLSALFLGQLIAHDLLADATMTEAALQVVLDALQEPIQSKMFGFGFRTLGQFVHRAHEFPEFAKQLVVLPSLMQHAPEMVQLVEARLPSKTFRSLQVDSDLIAAVPTVPADGEASVTADAPSGVLVPPSAIKDKLLFIVNNLSTGNVADRTRDAADLLSDPAYYRWFAEYLVTGRAAIEPNNQPLYATLLKTWAAPLLDQCVLYETYRLADAVLNSERTVESSIERAKLKNVGTWLGGLTLARNVPIKHKHLAVKPLLLEGYDQGRLMVVVPFVCKILEQAKHSKVFLPPNPWLMAVLALLVELYHEADIKLNLKFEIEVLCKNLSVEIADVKPSSLLKTRRSPAELAAAAVAAAGFGPVAMPTVPGASVTPGLAAPPGAVGGDTLPPHLAAALGAPANSASPAPPAAPAATAAAVAHPSAHVNLHNLASYLVFNPAIPLFTAQPGVKRLVHVAFERAIREIMAPVVDRSVTIAGISTRELVLKDFATEPDEAKVRHAALAMAQHLAGSLALVTSKEPLRLSMASQLRALLLQNGLTENVVSEPLLLMVVNDNLDLGCHLIERAAMDKAAPEMRDQLAPHCAKRMQAREVGKPFFDASVGGGATAEYRNRLAGLPDPLRLKLGGLAPHQLAIYDEYSRLPHAMAVAAAAAARGGASGNATESPLSAHPPGSSTMSGPQQQQAQVQSQPAPPAEDLTLQQAVDRFTKVMADIDAHLAALGQQSPQSAWTDVPAHHDVRHLMRQVPALVPGAAAGQASRDDLTLMFCSKVIQPLFATSFPIARDAYAALLRDLCALSPRVGREVVQWLLYADDERKVQVAPTVALVAAGVLAVPDVDAQLARSIETGYRGDAMPPRVAQLVDFAVELIEHTLTRALAVETDWFQTVDVLNRLAMARKAAPHVGQLIEMLRRRAAGVVVENGDINGDSAAADMVHLKEQLAYTFAEWVRLVQHPHSTEPMHAAFVHKMHAFDVFKHDHTFALFFRIGTELAVEAAAKAAAKAAATAVTMAPPPSLVEAYQAVDALAKLIVLLVKYKPQEPAEEEGKMPNGTSSESADLVKMDAVVAAVNRQQQQPQRQAEGDEAAVVENTLADTPSRPAFFKKILAIVTLVLVGAHESQGMAFDQRAYFRLIASLFHELNAQEQAFCVPIPKDEASDTKTDKDTATTPTMGGPQPADEYEAMLFALCDMLHTLQPAMVPRFTFGWAALLAHRQLMPKLLLLDDQRGWPVFQRLLLALLRFLVPFLREGRLNDGARVLYRGTLRMLLVLLHDFPEFLGEQALALCAVIPSSCLQLRNLVLSAFPRAMRLPDPFSPTLRMAALPEVAVVPNVDVAGLHAQVRAHGLDPTAPWDAAAVAAAVRVPPNGPLDDVTGSAYHVALIGVIVTLAGHADVQVAADAHQGQVTVNGDQAVAAPPALLELRHVDFFRALLTQLDSEGRHHVLSAMANHLRFPNAHTRYFSSLMLALFLNPGDGAVAEAVQEQITRVLLERLIVNRPHPWGLLVTFIELIRDPQYAFWTHGFTRCAPDLERLFEGVSRSVNHH</sequence>
<proteinExistence type="predicted"/>
<dbReference type="GO" id="GO:0000932">
    <property type="term" value="C:P-body"/>
    <property type="evidence" value="ECO:0007669"/>
    <property type="project" value="TreeGrafter"/>
</dbReference>
<gene>
    <name evidence="15" type="ORF">AMAG_01549</name>
</gene>
<dbReference type="VEuPathDB" id="FungiDB:AMAG_01549"/>
<comment type="subcellular location">
    <subcellularLocation>
        <location evidence="1">Nucleus</location>
    </subcellularLocation>
</comment>
<keyword evidence="5" id="KW-0539">Nucleus</keyword>
<evidence type="ECO:0000259" key="11">
    <source>
        <dbReference type="Pfam" id="PF16415"/>
    </source>
</evidence>
<dbReference type="GO" id="GO:0030015">
    <property type="term" value="C:CCR4-NOT core complex"/>
    <property type="evidence" value="ECO:0007669"/>
    <property type="project" value="InterPro"/>
</dbReference>
<dbReference type="InterPro" id="IPR007196">
    <property type="entry name" value="CCR4-Not_Not1_C"/>
</dbReference>
<dbReference type="Gene3D" id="1.25.40.180">
    <property type="match status" value="1"/>
</dbReference>
<dbReference type="InterPro" id="IPR032191">
    <property type="entry name" value="CNOT1_CAF1_bind"/>
</dbReference>
<feature type="domain" description="CCR4-Not complex component Not1 C-terminal" evidence="9">
    <location>
        <begin position="2096"/>
        <end position="2455"/>
    </location>
</feature>
<dbReference type="OrthoDB" id="1933107at2759"/>
<dbReference type="EMBL" id="GG745329">
    <property type="protein sequence ID" value="KNE55662.1"/>
    <property type="molecule type" value="Genomic_DNA"/>
</dbReference>
<dbReference type="Pfam" id="PF04054">
    <property type="entry name" value="Not1"/>
    <property type="match status" value="1"/>
</dbReference>
<evidence type="ECO:0000259" key="9">
    <source>
        <dbReference type="Pfam" id="PF04054"/>
    </source>
</evidence>
<dbReference type="GO" id="GO:0060090">
    <property type="term" value="F:molecular adaptor activity"/>
    <property type="evidence" value="ECO:0007669"/>
    <property type="project" value="TreeGrafter"/>
</dbReference>
<dbReference type="PANTHER" id="PTHR13162">
    <property type="entry name" value="CCR4-NOT TRANSCRIPTION COMPLEX"/>
    <property type="match status" value="1"/>
</dbReference>
<dbReference type="GO" id="GO:0000289">
    <property type="term" value="P:nuclear-transcribed mRNA poly(A) tail shortening"/>
    <property type="evidence" value="ECO:0007669"/>
    <property type="project" value="UniProtKB-ARBA"/>
</dbReference>
<dbReference type="InterPro" id="IPR032193">
    <property type="entry name" value="CNOT1_TTP_bind"/>
</dbReference>
<dbReference type="Gene3D" id="1.25.40.840">
    <property type="entry name" value="CCR4-NOT transcription complex subunit 1 TTP binding domain"/>
    <property type="match status" value="1"/>
</dbReference>
<dbReference type="Gene3D" id="1.25.40.790">
    <property type="match status" value="1"/>
</dbReference>
<dbReference type="Pfam" id="PF12842">
    <property type="entry name" value="DUF3819"/>
    <property type="match status" value="1"/>
</dbReference>
<feature type="compositionally biased region" description="Basic residues" evidence="8">
    <location>
        <begin position="42"/>
        <end position="55"/>
    </location>
</feature>
<evidence type="ECO:0000256" key="5">
    <source>
        <dbReference type="ARBA" id="ARBA00023242"/>
    </source>
</evidence>
<dbReference type="Pfam" id="PF25097">
    <property type="entry name" value="ARM_Cnot1"/>
    <property type="match status" value="1"/>
</dbReference>
<dbReference type="OMA" id="VECHYQL"/>
<keyword evidence="2" id="KW-0678">Repressor</keyword>
<dbReference type="FunFam" id="1.25.40.180:FF:000012">
    <property type="entry name" value="Ccr4-Not transcription complex subunit"/>
    <property type="match status" value="1"/>
</dbReference>
<feature type="domain" description="CCR4-NOT transcription complex subunit 1 HEAT repeat" evidence="13">
    <location>
        <begin position="693"/>
        <end position="828"/>
    </location>
</feature>
<protein>
    <recommendedName>
        <fullName evidence="7">General negative regulator of transcription subunit 1</fullName>
    </recommendedName>
</protein>
<organism evidence="15 16">
    <name type="scientific">Allomyces macrogynus (strain ATCC 38327)</name>
    <name type="common">Allomyces javanicus var. macrogynus</name>
    <dbReference type="NCBI Taxonomy" id="578462"/>
    <lineage>
        <taxon>Eukaryota</taxon>
        <taxon>Fungi</taxon>
        <taxon>Fungi incertae sedis</taxon>
        <taxon>Blastocladiomycota</taxon>
        <taxon>Blastocladiomycetes</taxon>
        <taxon>Blastocladiales</taxon>
        <taxon>Blastocladiaceae</taxon>
        <taxon>Allomyces</taxon>
    </lineage>
</organism>
<feature type="domain" description="CCR4-NOT transcription complex subunit 1 CAF1-binding" evidence="11">
    <location>
        <begin position="1050"/>
        <end position="1268"/>
    </location>
</feature>
<evidence type="ECO:0000259" key="13">
    <source>
        <dbReference type="Pfam" id="PF16418"/>
    </source>
</evidence>
<dbReference type="InterPro" id="IPR055454">
    <property type="entry name" value="CNOT1-like_NOT1_connector"/>
</dbReference>
<dbReference type="PANTHER" id="PTHR13162:SF8">
    <property type="entry name" value="CCR4-NOT TRANSCRIPTION COMPLEX SUBUNIT 1"/>
    <property type="match status" value="1"/>
</dbReference>
<accession>A0A0L0RZ28</accession>
<dbReference type="InterPro" id="IPR032194">
    <property type="entry name" value="CNOT1_HEAT"/>
</dbReference>
<feature type="domain" description="CCR4-NOT transcription complex subunit 1 TTP binding" evidence="12">
    <location>
        <begin position="847"/>
        <end position="1011"/>
    </location>
</feature>
<feature type="region of interest" description="Disordered" evidence="8">
    <location>
        <begin position="2073"/>
        <end position="2093"/>
    </location>
</feature>
<evidence type="ECO:0000256" key="8">
    <source>
        <dbReference type="SAM" id="MobiDB-lite"/>
    </source>
</evidence>
<dbReference type="Pfam" id="PF16417">
    <property type="entry name" value="CNOT1_TTP_bind"/>
    <property type="match status" value="1"/>
</dbReference>
<keyword evidence="16" id="KW-1185">Reference proteome</keyword>
<dbReference type="Pfam" id="PF16415">
    <property type="entry name" value="CNOT1_CAF1_bind"/>
    <property type="match status" value="1"/>
</dbReference>
<dbReference type="InterPro" id="IPR040398">
    <property type="entry name" value="Not1"/>
</dbReference>
<dbReference type="eggNOG" id="KOG1831">
    <property type="taxonomic scope" value="Eukaryota"/>
</dbReference>
<feature type="domain" description="CCR4-NOT transcription complex subunit 1-like NOT1 connector" evidence="14">
    <location>
        <begin position="1671"/>
        <end position="1832"/>
    </location>
</feature>
<feature type="region of interest" description="Disordered" evidence="8">
    <location>
        <begin position="1578"/>
        <end position="1615"/>
    </location>
</feature>
<comment type="function">
    <text evidence="6">Acts as a component of the CCR4-NOT core complex, which in the nucleus seems to be a general transcription factor, and in the cytoplasm the major mRNA deadenylase involved in mRNA turnover. The NOT protein subcomplex negatively regulates the basal and activated transcription of many genes. Preferentially affects TC-type TATA element-dependent transcription. Could directly or indirectly inhibit component(s) of the general transcription machinery.</text>
</comment>
<feature type="domain" description="CCR4-NOT transcription complex subunit 1" evidence="10">
    <location>
        <begin position="1369"/>
        <end position="1511"/>
    </location>
</feature>
<dbReference type="CDD" id="cd20710">
    <property type="entry name" value="NOT1_connector"/>
    <property type="match status" value="1"/>
</dbReference>
<feature type="region of interest" description="Disordered" evidence="8">
    <location>
        <begin position="84"/>
        <end position="155"/>
    </location>
</feature>
<evidence type="ECO:0000256" key="2">
    <source>
        <dbReference type="ARBA" id="ARBA00022491"/>
    </source>
</evidence>
<dbReference type="Pfam" id="PF16418">
    <property type="entry name" value="CNOT1_HEAT"/>
    <property type="match status" value="1"/>
</dbReference>
<name>A0A0L0RZ28_ALLM3</name>
<dbReference type="Proteomes" id="UP000054350">
    <property type="component" value="Unassembled WGS sequence"/>
</dbReference>
<evidence type="ECO:0000256" key="4">
    <source>
        <dbReference type="ARBA" id="ARBA00023163"/>
    </source>
</evidence>
<evidence type="ECO:0000259" key="14">
    <source>
        <dbReference type="Pfam" id="PF25097"/>
    </source>
</evidence>
<evidence type="ECO:0000259" key="10">
    <source>
        <dbReference type="Pfam" id="PF12842"/>
    </source>
</evidence>
<feature type="compositionally biased region" description="Low complexity" evidence="8">
    <location>
        <begin position="1600"/>
        <end position="1610"/>
    </location>
</feature>
<reference evidence="15 16" key="1">
    <citation type="submission" date="2009-11" db="EMBL/GenBank/DDBJ databases">
        <title>Annotation of Allomyces macrogynus ATCC 38327.</title>
        <authorList>
            <consortium name="The Broad Institute Genome Sequencing Platform"/>
            <person name="Russ C."/>
            <person name="Cuomo C."/>
            <person name="Burger G."/>
            <person name="Gray M.W."/>
            <person name="Holland P.W.H."/>
            <person name="King N."/>
            <person name="Lang F.B.F."/>
            <person name="Roger A.J."/>
            <person name="Ruiz-Trillo I."/>
            <person name="Young S.K."/>
            <person name="Zeng Q."/>
            <person name="Gargeya S."/>
            <person name="Fitzgerald M."/>
            <person name="Haas B."/>
            <person name="Abouelleil A."/>
            <person name="Alvarado L."/>
            <person name="Arachchi H.M."/>
            <person name="Berlin A."/>
            <person name="Chapman S.B."/>
            <person name="Gearin G."/>
            <person name="Goldberg J."/>
            <person name="Griggs A."/>
            <person name="Gujja S."/>
            <person name="Hansen M."/>
            <person name="Heiman D."/>
            <person name="Howarth C."/>
            <person name="Larimer J."/>
            <person name="Lui A."/>
            <person name="MacDonald P.J.P."/>
            <person name="McCowen C."/>
            <person name="Montmayeur A."/>
            <person name="Murphy C."/>
            <person name="Neiman D."/>
            <person name="Pearson M."/>
            <person name="Priest M."/>
            <person name="Roberts A."/>
            <person name="Saif S."/>
            <person name="Shea T."/>
            <person name="Sisk P."/>
            <person name="Stolte C."/>
            <person name="Sykes S."/>
            <person name="Wortman J."/>
            <person name="Nusbaum C."/>
            <person name="Birren B."/>
        </authorList>
    </citation>
    <scope>NUCLEOTIDE SEQUENCE [LARGE SCALE GENOMIC DNA]</scope>
    <source>
        <strain evidence="15 16">ATCC 38327</strain>
    </source>
</reference>
<evidence type="ECO:0000256" key="6">
    <source>
        <dbReference type="ARBA" id="ARBA00059181"/>
    </source>
</evidence>